<dbReference type="SUPFAM" id="SSF51182">
    <property type="entry name" value="RmlC-like cupins"/>
    <property type="match status" value="1"/>
</dbReference>
<name>A0ABZ0W5S4_9BACT</name>
<organism evidence="2 3">
    <name type="scientific">Niabella yanshanensis</name>
    <dbReference type="NCBI Taxonomy" id="577386"/>
    <lineage>
        <taxon>Bacteria</taxon>
        <taxon>Pseudomonadati</taxon>
        <taxon>Bacteroidota</taxon>
        <taxon>Chitinophagia</taxon>
        <taxon>Chitinophagales</taxon>
        <taxon>Chitinophagaceae</taxon>
        <taxon>Niabella</taxon>
    </lineage>
</organism>
<proteinExistence type="predicted"/>
<dbReference type="Pfam" id="PF07883">
    <property type="entry name" value="Cupin_2"/>
    <property type="match status" value="1"/>
</dbReference>
<dbReference type="PANTHER" id="PTHR36440:SF1">
    <property type="entry name" value="PUTATIVE (AFU_ORTHOLOGUE AFUA_8G07350)-RELATED"/>
    <property type="match status" value="1"/>
</dbReference>
<dbReference type="EMBL" id="CP139960">
    <property type="protein sequence ID" value="WQD38587.1"/>
    <property type="molecule type" value="Genomic_DNA"/>
</dbReference>
<dbReference type="Proteomes" id="UP001325680">
    <property type="component" value="Chromosome"/>
</dbReference>
<dbReference type="Gene3D" id="2.60.120.10">
    <property type="entry name" value="Jelly Rolls"/>
    <property type="match status" value="1"/>
</dbReference>
<gene>
    <name evidence="2" type="ORF">U0035_00310</name>
</gene>
<evidence type="ECO:0000313" key="2">
    <source>
        <dbReference type="EMBL" id="WQD38587.1"/>
    </source>
</evidence>
<reference evidence="2 3" key="1">
    <citation type="submission" date="2023-12" db="EMBL/GenBank/DDBJ databases">
        <title>Genome sequencing and assembly of bacterial species from a model synthetic community.</title>
        <authorList>
            <person name="Hogle S.L."/>
        </authorList>
    </citation>
    <scope>NUCLEOTIDE SEQUENCE [LARGE SCALE GENOMIC DNA]</scope>
    <source>
        <strain evidence="2 3">HAMBI_3031</strain>
    </source>
</reference>
<sequence>MDTLKEPLYRSYQGGYFRSLITPEQTGNLFSLLEFTLPRGAEPPPHIHTNEDESFYVLDGELSVTIANRCTTLRKGDALFAPRNISHSFKIITGQAVFINLITPGKLWNYFIEFSEPLESLPQTLTVPRAPSAERLKAMLDVTTNTYQINFI</sequence>
<dbReference type="InterPro" id="IPR053146">
    <property type="entry name" value="QDO-like"/>
</dbReference>
<protein>
    <submittedName>
        <fullName evidence="2">Cupin domain-containing protein</fullName>
    </submittedName>
</protein>
<accession>A0ABZ0W5S4</accession>
<dbReference type="PANTHER" id="PTHR36440">
    <property type="entry name" value="PUTATIVE (AFU_ORTHOLOGUE AFUA_8G07350)-RELATED"/>
    <property type="match status" value="1"/>
</dbReference>
<dbReference type="RefSeq" id="WP_114791331.1">
    <property type="nucleotide sequence ID" value="NZ_CP139960.1"/>
</dbReference>
<keyword evidence="3" id="KW-1185">Reference proteome</keyword>
<evidence type="ECO:0000313" key="3">
    <source>
        <dbReference type="Proteomes" id="UP001325680"/>
    </source>
</evidence>
<dbReference type="InterPro" id="IPR013096">
    <property type="entry name" value="Cupin_2"/>
</dbReference>
<dbReference type="InterPro" id="IPR014710">
    <property type="entry name" value="RmlC-like_jellyroll"/>
</dbReference>
<feature type="domain" description="Cupin type-2" evidence="1">
    <location>
        <begin position="34"/>
        <end position="93"/>
    </location>
</feature>
<dbReference type="InterPro" id="IPR011051">
    <property type="entry name" value="RmlC_Cupin_sf"/>
</dbReference>
<evidence type="ECO:0000259" key="1">
    <source>
        <dbReference type="Pfam" id="PF07883"/>
    </source>
</evidence>